<dbReference type="EMBL" id="CAFBLQ010000027">
    <property type="protein sequence ID" value="CAB4863873.1"/>
    <property type="molecule type" value="Genomic_DNA"/>
</dbReference>
<dbReference type="AlphaFoldDB" id="A0A6J7D9U4"/>
<reference evidence="1" key="1">
    <citation type="submission" date="2020-05" db="EMBL/GenBank/DDBJ databases">
        <authorList>
            <person name="Chiriac C."/>
            <person name="Salcher M."/>
            <person name="Ghai R."/>
            <person name="Kavagutti S V."/>
        </authorList>
    </citation>
    <scope>NUCLEOTIDE SEQUENCE</scope>
</reference>
<evidence type="ECO:0000313" key="1">
    <source>
        <dbReference type="EMBL" id="CAB4863873.1"/>
    </source>
</evidence>
<accession>A0A6J7D9U4</accession>
<name>A0A6J7D9U4_9ZZZZ</name>
<organism evidence="1">
    <name type="scientific">freshwater metagenome</name>
    <dbReference type="NCBI Taxonomy" id="449393"/>
    <lineage>
        <taxon>unclassified sequences</taxon>
        <taxon>metagenomes</taxon>
        <taxon>ecological metagenomes</taxon>
    </lineage>
</organism>
<proteinExistence type="predicted"/>
<sequence length="64" mass="7449">MLYQLSTAGKDEVARYLNDTQTAKSRDRMRWLAAQLRWSKRRPRYSDAMRILCMVGVPPAIAHP</sequence>
<protein>
    <submittedName>
        <fullName evidence="1">Unannotated protein</fullName>
    </submittedName>
</protein>
<gene>
    <name evidence="1" type="ORF">UFOPK3423_00385</name>
</gene>